<evidence type="ECO:0000313" key="3">
    <source>
        <dbReference type="EMBL" id="MDI9241648.1"/>
    </source>
</evidence>
<keyword evidence="1" id="KW-0732">Signal</keyword>
<evidence type="ECO:0000256" key="1">
    <source>
        <dbReference type="SAM" id="SignalP"/>
    </source>
</evidence>
<evidence type="ECO:0000259" key="2">
    <source>
        <dbReference type="Pfam" id="PF00496"/>
    </source>
</evidence>
<dbReference type="AlphaFoldDB" id="A0AAP4F0C8"/>
<dbReference type="InterPro" id="IPR039424">
    <property type="entry name" value="SBP_5"/>
</dbReference>
<name>A0AAP4F0C8_9FIRM</name>
<evidence type="ECO:0000313" key="4">
    <source>
        <dbReference type="Proteomes" id="UP001300383"/>
    </source>
</evidence>
<dbReference type="Proteomes" id="UP001300383">
    <property type="component" value="Unassembled WGS sequence"/>
</dbReference>
<organism evidence="3 4">
    <name type="scientific">Fusibacillus kribbianus</name>
    <dbReference type="NCBI Taxonomy" id="3044208"/>
    <lineage>
        <taxon>Bacteria</taxon>
        <taxon>Bacillati</taxon>
        <taxon>Bacillota</taxon>
        <taxon>Clostridia</taxon>
        <taxon>Lachnospirales</taxon>
        <taxon>Lachnospiraceae</taxon>
        <taxon>Fusibacillus</taxon>
    </lineage>
</organism>
<dbReference type="PANTHER" id="PTHR30290:SF81">
    <property type="entry name" value="OLIGOPEPTIDE-BINDING PROTEIN OPPA"/>
    <property type="match status" value="1"/>
</dbReference>
<dbReference type="Pfam" id="PF00496">
    <property type="entry name" value="SBP_bac_5"/>
    <property type="match status" value="1"/>
</dbReference>
<dbReference type="SUPFAM" id="SSF53850">
    <property type="entry name" value="Periplasmic binding protein-like II"/>
    <property type="match status" value="1"/>
</dbReference>
<dbReference type="InterPro" id="IPR000914">
    <property type="entry name" value="SBP_5_dom"/>
</dbReference>
<dbReference type="PANTHER" id="PTHR30290">
    <property type="entry name" value="PERIPLASMIC BINDING COMPONENT OF ABC TRANSPORTER"/>
    <property type="match status" value="1"/>
</dbReference>
<keyword evidence="4" id="KW-1185">Reference proteome</keyword>
<feature type="chain" id="PRO_5042878537" evidence="1">
    <location>
        <begin position="22"/>
        <end position="517"/>
    </location>
</feature>
<dbReference type="PROSITE" id="PS51257">
    <property type="entry name" value="PROKAR_LIPOPROTEIN"/>
    <property type="match status" value="1"/>
</dbReference>
<feature type="domain" description="Solute-binding protein family 5" evidence="2">
    <location>
        <begin position="81"/>
        <end position="435"/>
    </location>
</feature>
<dbReference type="Gene3D" id="3.40.190.10">
    <property type="entry name" value="Periplasmic binding protein-like II"/>
    <property type="match status" value="1"/>
</dbReference>
<dbReference type="Gene3D" id="3.10.105.10">
    <property type="entry name" value="Dipeptide-binding Protein, Domain 3"/>
    <property type="match status" value="1"/>
</dbReference>
<dbReference type="GO" id="GO:0043190">
    <property type="term" value="C:ATP-binding cassette (ABC) transporter complex"/>
    <property type="evidence" value="ECO:0007669"/>
    <property type="project" value="InterPro"/>
</dbReference>
<gene>
    <name evidence="3" type="ORF">QJ036_04030</name>
</gene>
<sequence length="517" mass="56654">MKRKKMLAVLLCMAMLCSALVGCGSKKEEGGKDIEFTMSVGNSNTTSGFSFDPAVDYLSQKSVTTGIAETLFVLNDDTKAVEPHLATGYEQTDDLTWVITIRDGVTFSNGKALDAAACKSALEYIFANNTRLGTMADIASIEADGQILTLKTNGIVAIMPRILTEVNAIIFDTEASDDYSGGVIGTGPYILKSVDGDGNCELVRNDNYWQGTPVAAKIHTKANLDAAAQTLALQSGELDWAGIQTSDLPLFENNPDYEVLTYNPGRVYYLYLNPGYTFTEDPAVREALTCAFDRDAILQGVYGGRGTVTTSIFPDFSEFYDSSLGQVGYNLEQAKKILADAGYEDTDNDGFIEKDGEKVHLNITCYSGNSFPVLSEVLQSMLKEIGIESDIVVSDAIVDDLNKGEYNIATYAYNTLTLGDCYNYLNPVFHTDGTSNFTGFSDPEVDAMLDEMKVTSDTAKRAELAKKIQEKVYEADQHLFLLHIQRYNVVRKGITGITPMFGSDNANNFIFWKFDKQ</sequence>
<dbReference type="RefSeq" id="WP_283230159.1">
    <property type="nucleotide sequence ID" value="NZ_JASGBQ010000004.1"/>
</dbReference>
<dbReference type="PIRSF" id="PIRSF002741">
    <property type="entry name" value="MppA"/>
    <property type="match status" value="1"/>
</dbReference>
<protein>
    <submittedName>
        <fullName evidence="3">ABC transporter substrate-binding protein</fullName>
    </submittedName>
</protein>
<dbReference type="GO" id="GO:0015833">
    <property type="term" value="P:peptide transport"/>
    <property type="evidence" value="ECO:0007669"/>
    <property type="project" value="TreeGrafter"/>
</dbReference>
<accession>A0AAP4F0C8</accession>
<reference evidence="3 4" key="1">
    <citation type="submission" date="2023-05" db="EMBL/GenBank/DDBJ databases">
        <title>[ruminococcus] sp. nov., isolated from a pig farm feces dump.</title>
        <authorList>
            <person name="Chang Y.-H."/>
        </authorList>
    </citation>
    <scope>NUCLEOTIDE SEQUENCE [LARGE SCALE GENOMIC DNA]</scope>
    <source>
        <strain evidence="3 4">YH-rum2234</strain>
    </source>
</reference>
<comment type="caution">
    <text evidence="3">The sequence shown here is derived from an EMBL/GenBank/DDBJ whole genome shotgun (WGS) entry which is preliminary data.</text>
</comment>
<proteinExistence type="predicted"/>
<dbReference type="GO" id="GO:0042597">
    <property type="term" value="C:periplasmic space"/>
    <property type="evidence" value="ECO:0007669"/>
    <property type="project" value="UniProtKB-ARBA"/>
</dbReference>
<dbReference type="GO" id="GO:1904680">
    <property type="term" value="F:peptide transmembrane transporter activity"/>
    <property type="evidence" value="ECO:0007669"/>
    <property type="project" value="TreeGrafter"/>
</dbReference>
<dbReference type="CDD" id="cd08490">
    <property type="entry name" value="PBP2_NikA_DppA_OppA_like_3"/>
    <property type="match status" value="1"/>
</dbReference>
<dbReference type="EMBL" id="JASGBQ010000004">
    <property type="protein sequence ID" value="MDI9241648.1"/>
    <property type="molecule type" value="Genomic_DNA"/>
</dbReference>
<feature type="signal peptide" evidence="1">
    <location>
        <begin position="1"/>
        <end position="21"/>
    </location>
</feature>
<dbReference type="InterPro" id="IPR030678">
    <property type="entry name" value="Peptide/Ni-bd"/>
</dbReference>